<proteinExistence type="predicted"/>
<dbReference type="OrthoDB" id="9825971at2"/>
<evidence type="ECO:0000313" key="3">
    <source>
        <dbReference type="Proteomes" id="UP000008637"/>
    </source>
</evidence>
<feature type="transmembrane region" description="Helical" evidence="1">
    <location>
        <begin position="21"/>
        <end position="44"/>
    </location>
</feature>
<dbReference type="Proteomes" id="UP000008637">
    <property type="component" value="Chromosome"/>
</dbReference>
<protein>
    <submittedName>
        <fullName evidence="2">Uncharacterized protein</fullName>
    </submittedName>
</protein>
<keyword evidence="1" id="KW-1133">Transmembrane helix</keyword>
<organism evidence="2 3">
    <name type="scientific">Mycoplasma haemofelis (strain Langford 1)</name>
    <name type="common">Haemobartonella felis</name>
    <dbReference type="NCBI Taxonomy" id="941640"/>
    <lineage>
        <taxon>Bacteria</taxon>
        <taxon>Bacillati</taxon>
        <taxon>Mycoplasmatota</taxon>
        <taxon>Mollicutes</taxon>
        <taxon>Mycoplasmataceae</taxon>
        <taxon>Mycoplasma</taxon>
    </lineage>
</organism>
<evidence type="ECO:0000256" key="1">
    <source>
        <dbReference type="SAM" id="Phobius"/>
    </source>
</evidence>
<name>E8ZKG4_MYCHL</name>
<sequence>MESKQRPFYFFKAIADSAFAVIIGSFVTLFLIFLTLATIFFSALYNQFCLFLLFGAVFFTCSYYRYMNRFLPYLKSLSYDGFLASRTQLISWILWSFNFYFMGCWFILLLLGSFKGFGLTFPTADKGAALIYTDNFTTKILGLVLWLVHLFLWFVFKTIANYWTNIVLFAHREFEKRRKNLEEVRTKAQQEALS</sequence>
<dbReference type="AlphaFoldDB" id="E8ZKG4"/>
<evidence type="ECO:0000313" key="2">
    <source>
        <dbReference type="EMBL" id="CBY92130.1"/>
    </source>
</evidence>
<dbReference type="HOGENOM" id="CLU_1303775_0_0_14"/>
<keyword evidence="1" id="KW-0472">Membrane</keyword>
<keyword evidence="3" id="KW-1185">Reference proteome</keyword>
<dbReference type="KEGG" id="mha:HF1_01220"/>
<feature type="transmembrane region" description="Helical" evidence="1">
    <location>
        <begin position="89"/>
        <end position="111"/>
    </location>
</feature>
<keyword evidence="1" id="KW-0812">Transmembrane</keyword>
<reference evidence="2 3" key="1">
    <citation type="journal article" date="2011" name="J. Bacteriol.">
        <title>Complete genome sequence of Mycoplasma haemofelis, a hemotropic mycoplasma.</title>
        <authorList>
            <person name="Barker E.N."/>
            <person name="Helps C.R."/>
            <person name="Peters I.R."/>
            <person name="Darby A.C."/>
            <person name="Radford A.D."/>
            <person name="Tasker S."/>
        </authorList>
    </citation>
    <scope>NUCLEOTIDE SEQUENCE [LARGE SCALE GENOMIC DNA]</scope>
    <source>
        <strain evidence="2 3">Langford 1</strain>
    </source>
</reference>
<feature type="transmembrane region" description="Helical" evidence="1">
    <location>
        <begin position="143"/>
        <end position="170"/>
    </location>
</feature>
<dbReference type="EMBL" id="FR773153">
    <property type="protein sequence ID" value="CBY92130.1"/>
    <property type="molecule type" value="Genomic_DNA"/>
</dbReference>
<feature type="transmembrane region" description="Helical" evidence="1">
    <location>
        <begin position="50"/>
        <end position="68"/>
    </location>
</feature>
<accession>E8ZKG4</accession>
<gene>
    <name evidence="2" type="ordered locus">HF1_01220</name>
</gene>